<comment type="caution">
    <text evidence="3">The sequence shown here is derived from an EMBL/GenBank/DDBJ whole genome shotgun (WGS) entry which is preliminary data.</text>
</comment>
<feature type="compositionally biased region" description="Low complexity" evidence="1">
    <location>
        <begin position="698"/>
        <end position="748"/>
    </location>
</feature>
<feature type="region of interest" description="Disordered" evidence="1">
    <location>
        <begin position="773"/>
        <end position="891"/>
    </location>
</feature>
<feature type="compositionally biased region" description="Basic and acidic residues" evidence="1">
    <location>
        <begin position="47"/>
        <end position="59"/>
    </location>
</feature>
<keyword evidence="2" id="KW-1133">Transmembrane helix</keyword>
<feature type="region of interest" description="Disordered" evidence="1">
    <location>
        <begin position="629"/>
        <end position="748"/>
    </location>
</feature>
<protein>
    <submittedName>
        <fullName evidence="3">Uncharacterized protein</fullName>
    </submittedName>
</protein>
<evidence type="ECO:0000313" key="3">
    <source>
        <dbReference type="EMBL" id="EFA75221.1"/>
    </source>
</evidence>
<feature type="compositionally biased region" description="Low complexity" evidence="1">
    <location>
        <begin position="840"/>
        <end position="887"/>
    </location>
</feature>
<sequence length="1220" mass="139739">MASRLTTQNKSNNSPSLAPYFNNYTQGVLNSIKSVSDSNTKPVKSNRYKDYSELSERSGNKSKSGQYTDRDGYEKTRLLSSLVPFYTSKEIREFGITIDNNAWNRAIQHVHKYGAGRLINAEEISNWRSKFTHNGQMTRRQRTTMLRTAVEGYFNMKDITEESSKNMRLYSKELDADGKRAFELVPIKNLALGNINTCFTDYLKKSEVDQVKYPLMGRSAFYSFVPEYVREMKNRTDMCPMCVQYQALESKRIKFGQLSDQDHKLFEILTIHKMFVQQRKNDYLTCKNELKAGECIILCDFKENISLGKSKVQVSHEFYQQPARTFFGMVLFYKQGDKLKTHYYDCLSQVLNHCSTFAISCLDKLINDPLFTSLNINKITFWCDNARHFKSNEILSYMHTLSKLQVADPNTPNKTKRKYLVELNTFAPYHGKSECDQHFSMVSRAIADKSSFKDSIYTDQDVINAIKSTTDNNNYQRTYKLTSESEKEAVTIKVTVEIHNPKELKQKEIKIFPGFTEYHRFQFLDNRSMRANKHYIKFMGGNEVDKMTIYKYSAMKSQVGKETTISRGYESTTKEEAQSWKPARDKAHTTYLNTMIEMNEIAKNVDESNKEKAKEMSDIINTYANVTSKLAPQPTPSRTQQIVSSPQSPSQPTLSNSQAASTSSQSSPKPATTTTPDQTLSGTNKRRRGYRGTKKTKQTNSQNNTQNNTQDNIQNSTQNNKQINTQNNTQNNTHNTHNNTHNNTQNTQSKPLFDIESIDFGDDDHDIGSSLIYSGKRKEREDDCDNNSQHKKINNQINNQINNNNNNNNNNSTKKRIREEDNNQESMDNQKHHKSTHVNSQTPIQSPSQTPIQTPSQTPIQTPIPTQSQTPIQTPSQSPIQTPTQTPLHTPIQHNTTVQSTEQSKPAKEIVVIFEIDNNYNSQIQDYRQQQINYLQQLSQILQQQSPPQSEAAASNDVEMTSHEDPIMEQVEETDDAMEIDRFCIPYEKIKDQLNTAEEDENMNNAGDFLSNWPSLRELIIRIPCLTAIADYGQLFSTLLIKNPLSNLVNSYKECDLSRFYLWSSYYIDSATIFKNKIEDWQSERYQLISTIQGIDRNSRSHIIFEKLIESFITLINMSVPVFFDLSDAKNISLIDNNIPKNLLAHCVPMPLLYQFPYQELSRYLILIYLGEVFSMMILVIDLLGGGCALFGAATTSTGFTADEASSLLVSINIVFESPK</sequence>
<keyword evidence="2" id="KW-0812">Transmembrane</keyword>
<dbReference type="Proteomes" id="UP000001396">
    <property type="component" value="Unassembled WGS sequence"/>
</dbReference>
<keyword evidence="4" id="KW-1185">Reference proteome</keyword>
<evidence type="ECO:0000256" key="2">
    <source>
        <dbReference type="SAM" id="Phobius"/>
    </source>
</evidence>
<dbReference type="RefSeq" id="XP_020427355.1">
    <property type="nucleotide sequence ID" value="XM_020582052.1"/>
</dbReference>
<feature type="region of interest" description="Disordered" evidence="1">
    <location>
        <begin position="35"/>
        <end position="70"/>
    </location>
</feature>
<dbReference type="GeneID" id="31366764"/>
<dbReference type="InParanoid" id="D3BU35"/>
<feature type="compositionally biased region" description="Basic residues" evidence="1">
    <location>
        <begin position="684"/>
        <end position="697"/>
    </location>
</feature>
<dbReference type="AlphaFoldDB" id="D3BU35"/>
<reference evidence="3 4" key="1">
    <citation type="journal article" date="2011" name="Genome Res.">
        <title>Phylogeny-wide analysis of social amoeba genomes highlights ancient origins for complex intercellular communication.</title>
        <authorList>
            <person name="Heidel A.J."/>
            <person name="Lawal H.M."/>
            <person name="Felder M."/>
            <person name="Schilde C."/>
            <person name="Helps N.R."/>
            <person name="Tunggal B."/>
            <person name="Rivero F."/>
            <person name="John U."/>
            <person name="Schleicher M."/>
            <person name="Eichinger L."/>
            <person name="Platzer M."/>
            <person name="Noegel A.A."/>
            <person name="Schaap P."/>
            <person name="Gloeckner G."/>
        </authorList>
    </citation>
    <scope>NUCLEOTIDE SEQUENCE [LARGE SCALE GENOMIC DNA]</scope>
    <source>
        <strain evidence="4">ATCC 26659 / Pp 5 / PN500</strain>
    </source>
</reference>
<name>D3BU35_HETP5</name>
<feature type="transmembrane region" description="Helical" evidence="2">
    <location>
        <begin position="1164"/>
        <end position="1184"/>
    </location>
</feature>
<organism evidence="3 4">
    <name type="scientific">Heterostelium pallidum (strain ATCC 26659 / Pp 5 / PN500)</name>
    <name type="common">Cellular slime mold</name>
    <name type="synonym">Polysphondylium pallidum</name>
    <dbReference type="NCBI Taxonomy" id="670386"/>
    <lineage>
        <taxon>Eukaryota</taxon>
        <taxon>Amoebozoa</taxon>
        <taxon>Evosea</taxon>
        <taxon>Eumycetozoa</taxon>
        <taxon>Dictyostelia</taxon>
        <taxon>Acytosteliales</taxon>
        <taxon>Acytosteliaceae</taxon>
        <taxon>Heterostelium</taxon>
    </lineage>
</organism>
<keyword evidence="2" id="KW-0472">Membrane</keyword>
<proteinExistence type="predicted"/>
<feature type="compositionally biased region" description="Low complexity" evidence="1">
    <location>
        <begin position="794"/>
        <end position="811"/>
    </location>
</feature>
<evidence type="ECO:0000313" key="4">
    <source>
        <dbReference type="Proteomes" id="UP000001396"/>
    </source>
</evidence>
<gene>
    <name evidence="3" type="ORF">PPL_11296</name>
</gene>
<evidence type="ECO:0000256" key="1">
    <source>
        <dbReference type="SAM" id="MobiDB-lite"/>
    </source>
</evidence>
<accession>D3BU35</accession>
<feature type="compositionally biased region" description="Low complexity" evidence="1">
    <location>
        <begin position="640"/>
        <end position="676"/>
    </location>
</feature>
<dbReference type="EMBL" id="ADBJ01000056">
    <property type="protein sequence ID" value="EFA75221.1"/>
    <property type="molecule type" value="Genomic_DNA"/>
</dbReference>